<evidence type="ECO:0000256" key="4">
    <source>
        <dbReference type="ARBA" id="ARBA00022840"/>
    </source>
</evidence>
<keyword evidence="2" id="KW-0547">Nucleotide-binding</keyword>
<evidence type="ECO:0000256" key="1">
    <source>
        <dbReference type="ARBA" id="ARBA00001966"/>
    </source>
</evidence>
<dbReference type="PANTHER" id="PTHR11472:SF34">
    <property type="entry name" value="REGULATOR OF TELOMERE ELONGATION HELICASE 1"/>
    <property type="match status" value="1"/>
</dbReference>
<dbReference type="SMART" id="SM00487">
    <property type="entry name" value="DEXDc"/>
    <property type="match status" value="1"/>
</dbReference>
<organism evidence="10 11">
    <name type="scientific">Nesterenkonia halobia</name>
    <dbReference type="NCBI Taxonomy" id="37922"/>
    <lineage>
        <taxon>Bacteria</taxon>
        <taxon>Bacillati</taxon>
        <taxon>Actinomycetota</taxon>
        <taxon>Actinomycetes</taxon>
        <taxon>Micrococcales</taxon>
        <taxon>Micrococcaceae</taxon>
        <taxon>Nesterenkonia</taxon>
    </lineage>
</organism>
<evidence type="ECO:0000256" key="7">
    <source>
        <dbReference type="ARBA" id="ARBA00048954"/>
    </source>
</evidence>
<dbReference type="SUPFAM" id="SSF52540">
    <property type="entry name" value="P-loop containing nucleoside triphosphate hydrolases"/>
    <property type="match status" value="1"/>
</dbReference>
<dbReference type="RefSeq" id="WP_344717808.1">
    <property type="nucleotide sequence ID" value="NZ_BAAAYG010000002.1"/>
</dbReference>
<evidence type="ECO:0000256" key="6">
    <source>
        <dbReference type="ARBA" id="ARBA00044969"/>
    </source>
</evidence>
<sequence length="692" mass="73725">MSSQSTGHLASTRLLDSAVDAMGGVHREGQVSMTENVAMALRKKRHLLVQAGTGTGKSLAYLVPAVVQATETDRPVLISTATLALQAQIMGRDLPRLLDSVGDELDRDVDIALVKGRANYLCKHKLDGGFPDDGDETALFSFGDEPSGGAATMEPTSALGREVMRLREWAEETETGDRDDLAEGVSDRAWRQVSVNAVDCIGPRSCPMAAECFSELARERAEEADIVVTNHAMLAIDAFEGLQVLPEHDAVIVDEAHELADRVTSAVTAQLSAQMIQTAATTMRRHTALSMDDLQAGSVAVDAAFHQRESGLLARGLDAQQTQALELVRNAARTALSDSKPSADAEADTGRTTARSRVQAVQEAAERMLQSPETPDVVWLTRPGSFTPGIGYQEADLSEPPTLHVAPTSVAARMREGLFGDRTAVLTSATLTVGGSFDPVAGDLGLGGEDSPVWDAVDVGSPFDYPTQGMLYVAEHLPAPSMRTAERQRDELAGLIEASGGATLALFSSRRAAEEAAEDLRERLDVPILCQGEATMSALVRQFAEDEETCLFGTMSLWQGVDVPGRACRLVAIDRIPFPRPDDPLMSARTQEVARSGGNGFMRVAATHAATRLAQGAGRLIRSAEDRGVLAILDSRLATARYGGFLTKSMPDFWPTTDGAVVRGALSRLAQAAERRDGPAEETAETAEVPAG</sequence>
<evidence type="ECO:0000259" key="9">
    <source>
        <dbReference type="PROSITE" id="PS51193"/>
    </source>
</evidence>
<comment type="caution">
    <text evidence="10">The sequence shown here is derived from an EMBL/GenBank/DDBJ whole genome shotgun (WGS) entry which is preliminary data.</text>
</comment>
<comment type="catalytic activity">
    <reaction evidence="7">
        <text>ATP + H2O = ADP + phosphate + H(+)</text>
        <dbReference type="Rhea" id="RHEA:13065"/>
        <dbReference type="ChEBI" id="CHEBI:15377"/>
        <dbReference type="ChEBI" id="CHEBI:15378"/>
        <dbReference type="ChEBI" id="CHEBI:30616"/>
        <dbReference type="ChEBI" id="CHEBI:43474"/>
        <dbReference type="ChEBI" id="CHEBI:456216"/>
        <dbReference type="EC" id="5.6.2.3"/>
    </reaction>
</comment>
<keyword evidence="4" id="KW-0067">ATP-binding</keyword>
<dbReference type="Proteomes" id="UP001501736">
    <property type="component" value="Unassembled WGS sequence"/>
</dbReference>
<dbReference type="InterPro" id="IPR045028">
    <property type="entry name" value="DinG/Rad3-like"/>
</dbReference>
<comment type="similarity">
    <text evidence="5">Belongs to the helicase family. DinG subfamily.</text>
</comment>
<dbReference type="InterPro" id="IPR014013">
    <property type="entry name" value="Helic_SF1/SF2_ATP-bd_DinG/Rad3"/>
</dbReference>
<dbReference type="PROSITE" id="PS51193">
    <property type="entry name" value="HELICASE_ATP_BIND_2"/>
    <property type="match status" value="1"/>
</dbReference>
<dbReference type="Pfam" id="PF00270">
    <property type="entry name" value="DEAD"/>
    <property type="match status" value="1"/>
</dbReference>
<dbReference type="InterPro" id="IPR014001">
    <property type="entry name" value="Helicase_ATP-bd"/>
</dbReference>
<reference evidence="11" key="1">
    <citation type="journal article" date="2019" name="Int. J. Syst. Evol. Microbiol.">
        <title>The Global Catalogue of Microorganisms (GCM) 10K type strain sequencing project: providing services to taxonomists for standard genome sequencing and annotation.</title>
        <authorList>
            <consortium name="The Broad Institute Genomics Platform"/>
            <consortium name="The Broad Institute Genome Sequencing Center for Infectious Disease"/>
            <person name="Wu L."/>
            <person name="Ma J."/>
        </authorList>
    </citation>
    <scope>NUCLEOTIDE SEQUENCE [LARGE SCALE GENOMIC DNA]</scope>
    <source>
        <strain evidence="11">JCM 11483</strain>
    </source>
</reference>
<dbReference type="InterPro" id="IPR027417">
    <property type="entry name" value="P-loop_NTPase"/>
</dbReference>
<evidence type="ECO:0000256" key="8">
    <source>
        <dbReference type="SAM" id="MobiDB-lite"/>
    </source>
</evidence>
<feature type="region of interest" description="Disordered" evidence="8">
    <location>
        <begin position="334"/>
        <end position="356"/>
    </location>
</feature>
<feature type="domain" description="Helicase ATP-binding" evidence="9">
    <location>
        <begin position="16"/>
        <end position="325"/>
    </location>
</feature>
<dbReference type="Pfam" id="PF13307">
    <property type="entry name" value="Helicase_C_2"/>
    <property type="match status" value="1"/>
</dbReference>
<evidence type="ECO:0000256" key="5">
    <source>
        <dbReference type="ARBA" id="ARBA00038058"/>
    </source>
</evidence>
<proteinExistence type="inferred from homology"/>
<name>A0ABP6RA07_9MICC</name>
<dbReference type="Gene3D" id="3.40.50.300">
    <property type="entry name" value="P-loop containing nucleotide triphosphate hydrolases"/>
    <property type="match status" value="2"/>
</dbReference>
<dbReference type="EC" id="5.6.2.3" evidence="6"/>
<evidence type="ECO:0000256" key="3">
    <source>
        <dbReference type="ARBA" id="ARBA00022801"/>
    </source>
</evidence>
<keyword evidence="10" id="KW-0347">Helicase</keyword>
<evidence type="ECO:0000313" key="11">
    <source>
        <dbReference type="Proteomes" id="UP001501736"/>
    </source>
</evidence>
<evidence type="ECO:0000256" key="2">
    <source>
        <dbReference type="ARBA" id="ARBA00022741"/>
    </source>
</evidence>
<comment type="cofactor">
    <cofactor evidence="1">
        <name>[4Fe-4S] cluster</name>
        <dbReference type="ChEBI" id="CHEBI:49883"/>
    </cofactor>
</comment>
<evidence type="ECO:0000313" key="10">
    <source>
        <dbReference type="EMBL" id="GAA3280599.1"/>
    </source>
</evidence>
<dbReference type="InterPro" id="IPR006555">
    <property type="entry name" value="ATP-dep_Helicase_C"/>
</dbReference>
<feature type="region of interest" description="Disordered" evidence="8">
    <location>
        <begin position="671"/>
        <end position="692"/>
    </location>
</feature>
<dbReference type="SMART" id="SM00491">
    <property type="entry name" value="HELICc2"/>
    <property type="match status" value="1"/>
</dbReference>
<accession>A0ABP6RA07</accession>
<keyword evidence="3" id="KW-0378">Hydrolase</keyword>
<gene>
    <name evidence="10" type="ORF">GCM10020260_05070</name>
</gene>
<protein>
    <recommendedName>
        <fullName evidence="6">DNA 5'-3' helicase</fullName>
        <ecNumber evidence="6">5.6.2.3</ecNumber>
    </recommendedName>
</protein>
<dbReference type="EMBL" id="BAAAYG010000002">
    <property type="protein sequence ID" value="GAA3280599.1"/>
    <property type="molecule type" value="Genomic_DNA"/>
</dbReference>
<dbReference type="PANTHER" id="PTHR11472">
    <property type="entry name" value="DNA REPAIR DEAD HELICASE RAD3/XP-D SUBFAMILY MEMBER"/>
    <property type="match status" value="1"/>
</dbReference>
<keyword evidence="11" id="KW-1185">Reference proteome</keyword>
<dbReference type="GO" id="GO:0004386">
    <property type="term" value="F:helicase activity"/>
    <property type="evidence" value="ECO:0007669"/>
    <property type="project" value="UniProtKB-KW"/>
</dbReference>
<dbReference type="InterPro" id="IPR011545">
    <property type="entry name" value="DEAD/DEAH_box_helicase_dom"/>
</dbReference>